<gene>
    <name evidence="2" type="ORF">SDC9_118863</name>
</gene>
<reference evidence="2" key="1">
    <citation type="submission" date="2019-08" db="EMBL/GenBank/DDBJ databases">
        <authorList>
            <person name="Kucharzyk K."/>
            <person name="Murdoch R.W."/>
            <person name="Higgins S."/>
            <person name="Loffler F."/>
        </authorList>
    </citation>
    <scope>NUCLEOTIDE SEQUENCE</scope>
</reference>
<feature type="transmembrane region" description="Helical" evidence="1">
    <location>
        <begin position="95"/>
        <end position="115"/>
    </location>
</feature>
<dbReference type="EMBL" id="VSSQ01024399">
    <property type="protein sequence ID" value="MPM71892.1"/>
    <property type="molecule type" value="Genomic_DNA"/>
</dbReference>
<accession>A0A645C2L9</accession>
<sequence>MEWISEKLFGSSTGLGISSSKASPNPLNRSPWMGCLSAGFGTSIFSTRLINVLNSSSSNISLIAVSFISFLFRLSISISIGTSVFIVAKNFENKICSLFSSIFVLSVPFSLFVFLSKFSTDPNSSSSFSAVFGPTPGQPGILSDVSPIRPSKSITWHGCETLYFSITFLSSSISNSLLPYFGLYIKMCSSVNCP</sequence>
<proteinExistence type="predicted"/>
<keyword evidence="1" id="KW-0812">Transmembrane</keyword>
<evidence type="ECO:0000313" key="2">
    <source>
        <dbReference type="EMBL" id="MPM71892.1"/>
    </source>
</evidence>
<protein>
    <submittedName>
        <fullName evidence="2">Uncharacterized protein</fullName>
    </submittedName>
</protein>
<keyword evidence="1" id="KW-1133">Transmembrane helix</keyword>
<feature type="transmembrane region" description="Helical" evidence="1">
    <location>
        <begin position="62"/>
        <end position="88"/>
    </location>
</feature>
<comment type="caution">
    <text evidence="2">The sequence shown here is derived from an EMBL/GenBank/DDBJ whole genome shotgun (WGS) entry which is preliminary data.</text>
</comment>
<feature type="transmembrane region" description="Helical" evidence="1">
    <location>
        <begin position="162"/>
        <end position="185"/>
    </location>
</feature>
<evidence type="ECO:0000256" key="1">
    <source>
        <dbReference type="SAM" id="Phobius"/>
    </source>
</evidence>
<organism evidence="2">
    <name type="scientific">bioreactor metagenome</name>
    <dbReference type="NCBI Taxonomy" id="1076179"/>
    <lineage>
        <taxon>unclassified sequences</taxon>
        <taxon>metagenomes</taxon>
        <taxon>ecological metagenomes</taxon>
    </lineage>
</organism>
<dbReference type="AlphaFoldDB" id="A0A645C2L9"/>
<keyword evidence="1" id="KW-0472">Membrane</keyword>
<name>A0A645C2L9_9ZZZZ</name>